<sequence>MGGGEELLVNKTVFLPVSSCTLICMAVHSHANQCACSEAHRHSPIVKCTQLTL</sequence>
<evidence type="ECO:0000313" key="1">
    <source>
        <dbReference type="EMBL" id="CAI9572492.1"/>
    </source>
</evidence>
<gene>
    <name evidence="1" type="ORF">SPARVUS_LOCUS7452682</name>
</gene>
<comment type="caution">
    <text evidence="1">The sequence shown here is derived from an EMBL/GenBank/DDBJ whole genome shotgun (WGS) entry which is preliminary data.</text>
</comment>
<protein>
    <submittedName>
        <fullName evidence="1">Uncharacterized protein</fullName>
    </submittedName>
</protein>
<accession>A0ABN9DMR4</accession>
<dbReference type="Proteomes" id="UP001162483">
    <property type="component" value="Unassembled WGS sequence"/>
</dbReference>
<evidence type="ECO:0000313" key="2">
    <source>
        <dbReference type="Proteomes" id="UP001162483"/>
    </source>
</evidence>
<proteinExistence type="predicted"/>
<name>A0ABN9DMR4_9NEOB</name>
<keyword evidence="2" id="KW-1185">Reference proteome</keyword>
<organism evidence="1 2">
    <name type="scientific">Staurois parvus</name>
    <dbReference type="NCBI Taxonomy" id="386267"/>
    <lineage>
        <taxon>Eukaryota</taxon>
        <taxon>Metazoa</taxon>
        <taxon>Chordata</taxon>
        <taxon>Craniata</taxon>
        <taxon>Vertebrata</taxon>
        <taxon>Euteleostomi</taxon>
        <taxon>Amphibia</taxon>
        <taxon>Batrachia</taxon>
        <taxon>Anura</taxon>
        <taxon>Neobatrachia</taxon>
        <taxon>Ranoidea</taxon>
        <taxon>Ranidae</taxon>
        <taxon>Staurois</taxon>
    </lineage>
</organism>
<reference evidence="1" key="1">
    <citation type="submission" date="2023-05" db="EMBL/GenBank/DDBJ databases">
        <authorList>
            <person name="Stuckert A."/>
        </authorList>
    </citation>
    <scope>NUCLEOTIDE SEQUENCE</scope>
</reference>
<dbReference type="EMBL" id="CATNWA010014497">
    <property type="protein sequence ID" value="CAI9572492.1"/>
    <property type="molecule type" value="Genomic_DNA"/>
</dbReference>